<keyword evidence="2 5" id="KW-0812">Transmembrane</keyword>
<evidence type="ECO:0000256" key="3">
    <source>
        <dbReference type="ARBA" id="ARBA00022989"/>
    </source>
</evidence>
<evidence type="ECO:0008006" key="8">
    <source>
        <dbReference type="Google" id="ProtNLM"/>
    </source>
</evidence>
<dbReference type="PANTHER" id="PTHR36974">
    <property type="entry name" value="MEMBRANE PROTEIN-RELATED"/>
    <property type="match status" value="1"/>
</dbReference>
<feature type="transmembrane region" description="Helical" evidence="5">
    <location>
        <begin position="70"/>
        <end position="90"/>
    </location>
</feature>
<evidence type="ECO:0000313" key="7">
    <source>
        <dbReference type="Proteomes" id="UP001143362"/>
    </source>
</evidence>
<organism evidence="6 7">
    <name type="scientific">Candidatus Litorirhabdus singularis</name>
    <dbReference type="NCBI Taxonomy" id="2518993"/>
    <lineage>
        <taxon>Bacteria</taxon>
        <taxon>Pseudomonadati</taxon>
        <taxon>Pseudomonadota</taxon>
        <taxon>Gammaproteobacteria</taxon>
        <taxon>Cellvibrionales</taxon>
        <taxon>Halieaceae</taxon>
        <taxon>Candidatus Litorirhabdus</taxon>
    </lineage>
</organism>
<keyword evidence="3 5" id="KW-1133">Transmembrane helix</keyword>
<dbReference type="EMBL" id="SHNN01000001">
    <property type="protein sequence ID" value="MCX2979858.1"/>
    <property type="molecule type" value="Genomic_DNA"/>
</dbReference>
<evidence type="ECO:0000256" key="5">
    <source>
        <dbReference type="SAM" id="Phobius"/>
    </source>
</evidence>
<evidence type="ECO:0000256" key="4">
    <source>
        <dbReference type="ARBA" id="ARBA00023136"/>
    </source>
</evidence>
<reference evidence="6" key="1">
    <citation type="submission" date="2019-02" db="EMBL/GenBank/DDBJ databases">
        <authorList>
            <person name="Li S.-H."/>
        </authorList>
    </citation>
    <scope>NUCLEOTIDE SEQUENCE</scope>
    <source>
        <strain evidence="6">IMCC14734</strain>
    </source>
</reference>
<protein>
    <recommendedName>
        <fullName evidence="8">DoxX family protein</fullName>
    </recommendedName>
</protein>
<feature type="transmembrane region" description="Helical" evidence="5">
    <location>
        <begin position="102"/>
        <end position="120"/>
    </location>
</feature>
<feature type="transmembrane region" description="Helical" evidence="5">
    <location>
        <begin position="40"/>
        <end position="63"/>
    </location>
</feature>
<comment type="subcellular location">
    <subcellularLocation>
        <location evidence="1">Membrane</location>
        <topology evidence="1">Multi-pass membrane protein</topology>
    </subcellularLocation>
</comment>
<keyword evidence="4 5" id="KW-0472">Membrane</keyword>
<comment type="caution">
    <text evidence="6">The sequence shown here is derived from an EMBL/GenBank/DDBJ whole genome shotgun (WGS) entry which is preliminary data.</text>
</comment>
<dbReference type="Proteomes" id="UP001143362">
    <property type="component" value="Unassembled WGS sequence"/>
</dbReference>
<dbReference type="InterPro" id="IPR032808">
    <property type="entry name" value="DoxX"/>
</dbReference>
<accession>A0ABT3TC41</accession>
<evidence type="ECO:0000313" key="6">
    <source>
        <dbReference type="EMBL" id="MCX2979858.1"/>
    </source>
</evidence>
<evidence type="ECO:0000256" key="2">
    <source>
        <dbReference type="ARBA" id="ARBA00022692"/>
    </source>
</evidence>
<name>A0ABT3TC41_9GAMM</name>
<dbReference type="Pfam" id="PF13564">
    <property type="entry name" value="DoxX_2"/>
    <property type="match status" value="1"/>
</dbReference>
<dbReference type="RefSeq" id="WP_279243848.1">
    <property type="nucleotide sequence ID" value="NZ_SHNN01000001.1"/>
</dbReference>
<dbReference type="PANTHER" id="PTHR36974:SF1">
    <property type="entry name" value="DOXX FAMILY MEMBRANE PROTEIN"/>
    <property type="match status" value="1"/>
</dbReference>
<proteinExistence type="predicted"/>
<sequence>MFSWFRWQYLGLAVVFLWFMGGGIQHFTNADFFVAIMPPWIGWHLEIVYISGVFEILGALGILLPRWRQLAGNCLILLVLAVTPANVHMWLHPELFPDVPEMMLSVRLVIQVVLLWVIWWSTRAPSTQLETTASKAG</sequence>
<keyword evidence="7" id="KW-1185">Reference proteome</keyword>
<evidence type="ECO:0000256" key="1">
    <source>
        <dbReference type="ARBA" id="ARBA00004141"/>
    </source>
</evidence>
<gene>
    <name evidence="6" type="ORF">EYC98_03160</name>
</gene>